<dbReference type="AlphaFoldDB" id="A0A1S9ZUN8"/>
<accession>A0A1S9ZUN8</accession>
<dbReference type="Proteomes" id="UP000190435">
    <property type="component" value="Unassembled WGS sequence"/>
</dbReference>
<feature type="region of interest" description="Disordered" evidence="1">
    <location>
        <begin position="24"/>
        <end position="79"/>
    </location>
</feature>
<evidence type="ECO:0000313" key="4">
    <source>
        <dbReference type="Proteomes" id="UP000190435"/>
    </source>
</evidence>
<evidence type="ECO:0000313" key="2">
    <source>
        <dbReference type="EMBL" id="OOR87113.1"/>
    </source>
</evidence>
<evidence type="ECO:0000256" key="1">
    <source>
        <dbReference type="SAM" id="MobiDB-lite"/>
    </source>
</evidence>
<name>A0A1S9ZUN8_9GAMM</name>
<dbReference type="EMBL" id="UGQE01000002">
    <property type="protein sequence ID" value="STZ13644.1"/>
    <property type="molecule type" value="Genomic_DNA"/>
</dbReference>
<reference evidence="3 5" key="2">
    <citation type="submission" date="2018-06" db="EMBL/GenBank/DDBJ databases">
        <authorList>
            <consortium name="Pathogen Informatics"/>
            <person name="Doyle S."/>
        </authorList>
    </citation>
    <scope>NUCLEOTIDE SEQUENCE [LARGE SCALE GENOMIC DNA]</scope>
    <source>
        <strain evidence="3 5">NCTC10293</strain>
    </source>
</reference>
<sequence length="79" mass="8759">MSNFNGVIKRSVMRELNANVAAAMRTSSQTEAGNHDLDLQQQADESAMQVSEFGHSNPNHLEEPPRCESCDDKAQQINQ</sequence>
<evidence type="ECO:0000313" key="5">
    <source>
        <dbReference type="Proteomes" id="UP000255279"/>
    </source>
</evidence>
<organism evidence="2 4">
    <name type="scientific">Moraxella caviae</name>
    <dbReference type="NCBI Taxonomy" id="34060"/>
    <lineage>
        <taxon>Bacteria</taxon>
        <taxon>Pseudomonadati</taxon>
        <taxon>Pseudomonadota</taxon>
        <taxon>Gammaproteobacteria</taxon>
        <taxon>Moraxellales</taxon>
        <taxon>Moraxellaceae</taxon>
        <taxon>Moraxella</taxon>
    </lineage>
</organism>
<keyword evidence="4" id="KW-1185">Reference proteome</keyword>
<proteinExistence type="predicted"/>
<protein>
    <submittedName>
        <fullName evidence="2">Uncharacterized protein</fullName>
    </submittedName>
</protein>
<feature type="compositionally biased region" description="Basic and acidic residues" evidence="1">
    <location>
        <begin position="60"/>
        <end position="79"/>
    </location>
</feature>
<gene>
    <name evidence="2" type="ORF">B0181_11090</name>
    <name evidence="3" type="ORF">NCTC10293_01222</name>
</gene>
<dbReference type="STRING" id="34060.B0181_11090"/>
<dbReference type="Proteomes" id="UP000255279">
    <property type="component" value="Unassembled WGS sequence"/>
</dbReference>
<dbReference type="EMBL" id="MUXU01000086">
    <property type="protein sequence ID" value="OOR87113.1"/>
    <property type="molecule type" value="Genomic_DNA"/>
</dbReference>
<reference evidence="2 4" key="1">
    <citation type="submission" date="2017-02" db="EMBL/GenBank/DDBJ databases">
        <title>Draft genome sequence of Moraxella caviae CCUG 355 type strain.</title>
        <authorList>
            <person name="Engstrom-Jakobsson H."/>
            <person name="Salva-Serra F."/>
            <person name="Thorell K."/>
            <person name="Gonzales-Siles L."/>
            <person name="Karlsson R."/>
            <person name="Boulund F."/>
            <person name="Engstrand L."/>
            <person name="Moore E."/>
        </authorList>
    </citation>
    <scope>NUCLEOTIDE SEQUENCE [LARGE SCALE GENOMIC DNA]</scope>
    <source>
        <strain evidence="2 4">CCUG 355</strain>
    </source>
</reference>
<evidence type="ECO:0000313" key="3">
    <source>
        <dbReference type="EMBL" id="STZ13644.1"/>
    </source>
</evidence>
<dbReference type="RefSeq" id="WP_078277547.1">
    <property type="nucleotide sequence ID" value="NZ_CAACXO010000011.1"/>
</dbReference>